<proteinExistence type="predicted"/>
<dbReference type="EC" id="2.7.13.3" evidence="3"/>
<evidence type="ECO:0000256" key="10">
    <source>
        <dbReference type="ARBA" id="ARBA00023136"/>
    </source>
</evidence>
<dbReference type="InterPro" id="IPR050428">
    <property type="entry name" value="TCS_sensor_his_kinase"/>
</dbReference>
<evidence type="ECO:0000259" key="12">
    <source>
        <dbReference type="PROSITE" id="PS50109"/>
    </source>
</evidence>
<organism evidence="14 15">
    <name type="scientific">Reinekea marinisedimentorum</name>
    <dbReference type="NCBI Taxonomy" id="230495"/>
    <lineage>
        <taxon>Bacteria</taxon>
        <taxon>Pseudomonadati</taxon>
        <taxon>Pseudomonadota</taxon>
        <taxon>Gammaproteobacteria</taxon>
        <taxon>Oceanospirillales</taxon>
        <taxon>Saccharospirillaceae</taxon>
        <taxon>Reinekea</taxon>
    </lineage>
</organism>
<dbReference type="InterPro" id="IPR036890">
    <property type="entry name" value="HATPase_C_sf"/>
</dbReference>
<dbReference type="InterPro" id="IPR003660">
    <property type="entry name" value="HAMP_dom"/>
</dbReference>
<dbReference type="GO" id="GO:0005886">
    <property type="term" value="C:plasma membrane"/>
    <property type="evidence" value="ECO:0007669"/>
    <property type="project" value="TreeGrafter"/>
</dbReference>
<accession>A0A4V2UJJ6</accession>
<feature type="transmembrane region" description="Helical" evidence="11">
    <location>
        <begin position="173"/>
        <end position="196"/>
    </location>
</feature>
<dbReference type="AlphaFoldDB" id="A0A4V2UJJ6"/>
<dbReference type="PANTHER" id="PTHR45436:SF4">
    <property type="entry name" value="SENSOR PROTEIN PHOQ"/>
    <property type="match status" value="1"/>
</dbReference>
<protein>
    <recommendedName>
        <fullName evidence="3">histidine kinase</fullName>
        <ecNumber evidence="3">2.7.13.3</ecNumber>
    </recommendedName>
</protein>
<keyword evidence="9" id="KW-0902">Two-component regulatory system</keyword>
<comment type="catalytic activity">
    <reaction evidence="1">
        <text>ATP + protein L-histidine = ADP + protein N-phospho-L-histidine.</text>
        <dbReference type="EC" id="2.7.13.3"/>
    </reaction>
</comment>
<dbReference type="GO" id="GO:0000160">
    <property type="term" value="P:phosphorelay signal transduction system"/>
    <property type="evidence" value="ECO:0007669"/>
    <property type="project" value="UniProtKB-KW"/>
</dbReference>
<dbReference type="GO" id="GO:0004673">
    <property type="term" value="F:protein histidine kinase activity"/>
    <property type="evidence" value="ECO:0007669"/>
    <property type="project" value="UniProtKB-EC"/>
</dbReference>
<sequence>MKQQAEYRGSLTRRLLLAVAAVLILFLGITGYALDRAYEQSQLAAQGERLFLRIFNLLSVASMDDHTLSLPRILNEQRFNSPESGLIGLVLNNERQSVWESLSSEWYTDGEWLRGRPSLAPGEKEFGLHGGYVYQRNGFVWEDVRGEDQYFEFWVLESAEPFKSSLQTFRNQLWGSFVAVAVALLLAMLAVTVWGLSPLRQLAVHLHRIRSGETESLSGNYPKELTPLTTSLNQLLQAEKGQRERYRKAMGDLAHSLKTPLAIMRTESAEGSELLNEQIGRMDQIVRYQLQRAVTDARSGPVIGQRCQLNETISRIGNALEKAYMNEDKVLDIEELANPVFVAMDSNDVFEVFGNLVENALKYGRSVVCVGYELSEHSISVHVDDDGNGIGEAEREQVLTRGKRLDTIQPGQGIGLAMVNDILASYQIDLAISSSPFGGARFSVTLPLA</sequence>
<dbReference type="PROSITE" id="PS50885">
    <property type="entry name" value="HAMP"/>
    <property type="match status" value="1"/>
</dbReference>
<dbReference type="OrthoDB" id="9809567at2"/>
<evidence type="ECO:0000313" key="14">
    <source>
        <dbReference type="EMBL" id="TCS40010.1"/>
    </source>
</evidence>
<evidence type="ECO:0000256" key="4">
    <source>
        <dbReference type="ARBA" id="ARBA00022553"/>
    </source>
</evidence>
<dbReference type="SMART" id="SM00387">
    <property type="entry name" value="HATPase_c"/>
    <property type="match status" value="1"/>
</dbReference>
<dbReference type="GO" id="GO:0005524">
    <property type="term" value="F:ATP binding"/>
    <property type="evidence" value="ECO:0007669"/>
    <property type="project" value="UniProtKB-KW"/>
</dbReference>
<evidence type="ECO:0000256" key="6">
    <source>
        <dbReference type="ARBA" id="ARBA00022692"/>
    </source>
</evidence>
<keyword evidence="6 11" id="KW-0812">Transmembrane</keyword>
<keyword evidence="8 11" id="KW-1133">Transmembrane helix</keyword>
<evidence type="ECO:0000256" key="11">
    <source>
        <dbReference type="SAM" id="Phobius"/>
    </source>
</evidence>
<gene>
    <name evidence="14" type="ORF">BCF53_111105</name>
</gene>
<reference evidence="14 15" key="1">
    <citation type="submission" date="2019-03" db="EMBL/GenBank/DDBJ databases">
        <title>Genomic Encyclopedia of Archaeal and Bacterial Type Strains, Phase II (KMG-II): from individual species to whole genera.</title>
        <authorList>
            <person name="Goeker M."/>
        </authorList>
    </citation>
    <scope>NUCLEOTIDE SEQUENCE [LARGE SCALE GENOMIC DNA]</scope>
    <source>
        <strain evidence="14 15">DSM 15388</strain>
    </source>
</reference>
<dbReference type="Proteomes" id="UP000295793">
    <property type="component" value="Unassembled WGS sequence"/>
</dbReference>
<dbReference type="PANTHER" id="PTHR45436">
    <property type="entry name" value="SENSOR HISTIDINE KINASE YKOH"/>
    <property type="match status" value="1"/>
</dbReference>
<dbReference type="SUPFAM" id="SSF55874">
    <property type="entry name" value="ATPase domain of HSP90 chaperone/DNA topoisomerase II/histidine kinase"/>
    <property type="match status" value="1"/>
</dbReference>
<evidence type="ECO:0000256" key="8">
    <source>
        <dbReference type="ARBA" id="ARBA00022989"/>
    </source>
</evidence>
<dbReference type="RefSeq" id="WP_132702227.1">
    <property type="nucleotide sequence ID" value="NZ_SLZR01000011.1"/>
</dbReference>
<dbReference type="PRINTS" id="PR00344">
    <property type="entry name" value="BCTRLSENSOR"/>
</dbReference>
<feature type="domain" description="HAMP" evidence="13">
    <location>
        <begin position="193"/>
        <end position="244"/>
    </location>
</feature>
<dbReference type="InterPro" id="IPR004358">
    <property type="entry name" value="Sig_transdc_His_kin-like_C"/>
</dbReference>
<feature type="transmembrane region" description="Helical" evidence="11">
    <location>
        <begin position="15"/>
        <end position="34"/>
    </location>
</feature>
<keyword evidence="5" id="KW-0808">Transferase</keyword>
<evidence type="ECO:0000256" key="9">
    <source>
        <dbReference type="ARBA" id="ARBA00023012"/>
    </source>
</evidence>
<name>A0A4V2UJJ6_9GAMM</name>
<evidence type="ECO:0000256" key="3">
    <source>
        <dbReference type="ARBA" id="ARBA00012438"/>
    </source>
</evidence>
<evidence type="ECO:0000256" key="5">
    <source>
        <dbReference type="ARBA" id="ARBA00022679"/>
    </source>
</evidence>
<evidence type="ECO:0000313" key="15">
    <source>
        <dbReference type="Proteomes" id="UP000295793"/>
    </source>
</evidence>
<evidence type="ECO:0000256" key="2">
    <source>
        <dbReference type="ARBA" id="ARBA00004370"/>
    </source>
</evidence>
<dbReference type="InterPro" id="IPR003594">
    <property type="entry name" value="HATPase_dom"/>
</dbReference>
<comment type="caution">
    <text evidence="14">The sequence shown here is derived from an EMBL/GenBank/DDBJ whole genome shotgun (WGS) entry which is preliminary data.</text>
</comment>
<dbReference type="Pfam" id="PF02518">
    <property type="entry name" value="HATPase_c"/>
    <property type="match status" value="1"/>
</dbReference>
<keyword evidence="7 14" id="KW-0418">Kinase</keyword>
<evidence type="ECO:0000256" key="1">
    <source>
        <dbReference type="ARBA" id="ARBA00000085"/>
    </source>
</evidence>
<keyword evidence="15" id="KW-1185">Reference proteome</keyword>
<dbReference type="Gene3D" id="1.10.287.130">
    <property type="match status" value="1"/>
</dbReference>
<evidence type="ECO:0000256" key="7">
    <source>
        <dbReference type="ARBA" id="ARBA00022777"/>
    </source>
</evidence>
<keyword evidence="4" id="KW-0597">Phosphoprotein</keyword>
<feature type="domain" description="Histidine kinase" evidence="12">
    <location>
        <begin position="252"/>
        <end position="449"/>
    </location>
</feature>
<comment type="subcellular location">
    <subcellularLocation>
        <location evidence="2">Membrane</location>
    </subcellularLocation>
</comment>
<dbReference type="Gene3D" id="3.30.565.10">
    <property type="entry name" value="Histidine kinase-like ATPase, C-terminal domain"/>
    <property type="match status" value="1"/>
</dbReference>
<dbReference type="EMBL" id="SLZR01000011">
    <property type="protein sequence ID" value="TCS40010.1"/>
    <property type="molecule type" value="Genomic_DNA"/>
</dbReference>
<dbReference type="InterPro" id="IPR005467">
    <property type="entry name" value="His_kinase_dom"/>
</dbReference>
<dbReference type="PROSITE" id="PS50109">
    <property type="entry name" value="HIS_KIN"/>
    <property type="match status" value="1"/>
</dbReference>
<keyword evidence="10 11" id="KW-0472">Membrane</keyword>
<evidence type="ECO:0000259" key="13">
    <source>
        <dbReference type="PROSITE" id="PS50885"/>
    </source>
</evidence>